<evidence type="ECO:0000313" key="1">
    <source>
        <dbReference type="EMBL" id="MFD1885765.1"/>
    </source>
</evidence>
<dbReference type="PANTHER" id="PTHR34817:SF2">
    <property type="entry name" value="NUCLEOTIDYLTRANSFERASE"/>
    <property type="match status" value="1"/>
</dbReference>
<organism evidence="1 2">
    <name type="scientific">Paenibacillus wenxiniae</name>
    <dbReference type="NCBI Taxonomy" id="1636843"/>
    <lineage>
        <taxon>Bacteria</taxon>
        <taxon>Bacillati</taxon>
        <taxon>Bacillota</taxon>
        <taxon>Bacilli</taxon>
        <taxon>Bacillales</taxon>
        <taxon>Paenibacillaceae</taxon>
        <taxon>Paenibacillus</taxon>
    </lineage>
</organism>
<sequence length="283" mass="33548">MKEIDWIMQQRMMDNIRDIETREDVRVLYVCEAGSRAWGGDAPGSDYDVRFIYVHRPEWYLSIFTRRDVIEQPIDAGLDLNGWDIVKALNLFRRSNPSLLEWLNSDIVYEEWNQWSTTLREWSEQAFSPRVCMHHYLSMAKSNFRSYLQGQQVRIKKYMYVLRPLLACSWIHEQHTFPPLSMETLIEQQIQDQALKDEVNRLLQRKRSGDLIGVEASLPRVRQFIDEMIDQMERCAAEMPASTGIADHQLDELFRATLRSVWAAPINETYKTNDTYRKEDYLL</sequence>
<evidence type="ECO:0000313" key="2">
    <source>
        <dbReference type="Proteomes" id="UP001597233"/>
    </source>
</evidence>
<dbReference type="EMBL" id="JBHUEH010000014">
    <property type="protein sequence ID" value="MFD1885765.1"/>
    <property type="molecule type" value="Genomic_DNA"/>
</dbReference>
<dbReference type="RefSeq" id="WP_347324718.1">
    <property type="nucleotide sequence ID" value="NZ_JBCGUH010000004.1"/>
</dbReference>
<dbReference type="Pfam" id="PF10127">
    <property type="entry name" value="RlaP"/>
    <property type="match status" value="1"/>
</dbReference>
<keyword evidence="2" id="KW-1185">Reference proteome</keyword>
<accession>A0ABW4RIW9</accession>
<dbReference type="PANTHER" id="PTHR34817">
    <property type="entry name" value="NUCLEOTIDYLTRANSFERASE"/>
    <property type="match status" value="1"/>
</dbReference>
<dbReference type="Proteomes" id="UP001597233">
    <property type="component" value="Unassembled WGS sequence"/>
</dbReference>
<gene>
    <name evidence="1" type="ORF">ACFSC9_09530</name>
</gene>
<name>A0ABW4RIW9_9BACL</name>
<comment type="caution">
    <text evidence="1">The sequence shown here is derived from an EMBL/GenBank/DDBJ whole genome shotgun (WGS) entry which is preliminary data.</text>
</comment>
<reference evidence="2" key="1">
    <citation type="journal article" date="2019" name="Int. J. Syst. Evol. Microbiol.">
        <title>The Global Catalogue of Microorganisms (GCM) 10K type strain sequencing project: providing services to taxonomists for standard genome sequencing and annotation.</title>
        <authorList>
            <consortium name="The Broad Institute Genomics Platform"/>
            <consortium name="The Broad Institute Genome Sequencing Center for Infectious Disease"/>
            <person name="Wu L."/>
            <person name="Ma J."/>
        </authorList>
    </citation>
    <scope>NUCLEOTIDE SEQUENCE [LARGE SCALE GENOMIC DNA]</scope>
    <source>
        <strain evidence="2">CCUG 54950</strain>
    </source>
</reference>
<dbReference type="InterPro" id="IPR018775">
    <property type="entry name" value="RlaP"/>
</dbReference>
<protein>
    <submittedName>
        <fullName evidence="1">Nucleotidyltransferase domain-containing protein</fullName>
    </submittedName>
</protein>
<proteinExistence type="predicted"/>